<proteinExistence type="predicted"/>
<evidence type="ECO:0000256" key="1">
    <source>
        <dbReference type="SAM" id="MobiDB-lite"/>
    </source>
</evidence>
<dbReference type="Proteomes" id="UP000611945">
    <property type="component" value="Unassembled WGS sequence"/>
</dbReference>
<dbReference type="RefSeq" id="WP_251837809.1">
    <property type="nucleotide sequence ID" value="NZ_JACSQG010000016.1"/>
</dbReference>
<dbReference type="InterPro" id="IPR025392">
    <property type="entry name" value="DUF4124"/>
</dbReference>
<dbReference type="Pfam" id="PF13511">
    <property type="entry name" value="DUF4124"/>
    <property type="match status" value="1"/>
</dbReference>
<organism evidence="3 4">
    <name type="scientific">Serpens gallinarum</name>
    <dbReference type="NCBI Taxonomy" id="2763075"/>
    <lineage>
        <taxon>Bacteria</taxon>
        <taxon>Pseudomonadati</taxon>
        <taxon>Pseudomonadota</taxon>
        <taxon>Gammaproteobacteria</taxon>
        <taxon>Pseudomonadales</taxon>
        <taxon>Pseudomonadaceae</taxon>
        <taxon>Pseudomonas</taxon>
    </lineage>
</organism>
<reference evidence="3 4" key="1">
    <citation type="submission" date="2020-08" db="EMBL/GenBank/DDBJ databases">
        <title>A Genomic Blueprint of the Chicken Gut Microbiome.</title>
        <authorList>
            <person name="Gilroy R."/>
            <person name="Ravi A."/>
            <person name="Getino M."/>
            <person name="Pursley I."/>
            <person name="Horton D.L."/>
            <person name="Alikhan N.-F."/>
            <person name="Baker D."/>
            <person name="Gharbi K."/>
            <person name="Hall N."/>
            <person name="Watson M."/>
            <person name="Adriaenssens E.M."/>
            <person name="Foster-Nyarko E."/>
            <person name="Jarju S."/>
            <person name="Secka A."/>
            <person name="Antonio M."/>
            <person name="Oren A."/>
            <person name="Chaudhuri R."/>
            <person name="La Ragione R.M."/>
            <person name="Hildebrand F."/>
            <person name="Pallen M.J."/>
        </authorList>
    </citation>
    <scope>NUCLEOTIDE SEQUENCE [LARGE SCALE GENOMIC DNA]</scope>
    <source>
        <strain evidence="3 4">Sa2CUA2</strain>
    </source>
</reference>
<feature type="region of interest" description="Disordered" evidence="1">
    <location>
        <begin position="119"/>
        <end position="161"/>
    </location>
</feature>
<sequence>MSYYWVSPWWESTSPGGADRAILPLPEAIARDKSSALQAFARQSSAIFTYWMHSIETRTLQSPVTPPMLRGSAYHLGIPLMHGLLRTSCCLVALGLPSALPAASIYRCADSQGHVSFSDQACPPGAAQKALSPQINSLPPPEPPRPDRRTDKSGLVIGSSQSETPCGLLLTSQQKRTARIRQQVLAGMNQQDIESAFGTPDKISRNNNQTRYHYRDAKGNTRQVVFDEAGCVKAKP</sequence>
<dbReference type="EMBL" id="JACSQG010000016">
    <property type="protein sequence ID" value="MBD7979029.1"/>
    <property type="molecule type" value="Genomic_DNA"/>
</dbReference>
<gene>
    <name evidence="3" type="ORF">H9642_17780</name>
</gene>
<feature type="domain" description="DUF4124" evidence="2">
    <location>
        <begin position="93"/>
        <end position="145"/>
    </location>
</feature>
<keyword evidence="4" id="KW-1185">Reference proteome</keyword>
<protein>
    <submittedName>
        <fullName evidence="3">DUF4124 domain-containing protein</fullName>
    </submittedName>
</protein>
<evidence type="ECO:0000313" key="4">
    <source>
        <dbReference type="Proteomes" id="UP000611945"/>
    </source>
</evidence>
<evidence type="ECO:0000259" key="2">
    <source>
        <dbReference type="Pfam" id="PF13511"/>
    </source>
</evidence>
<name>A0ABR8TTC7_9PSED</name>
<accession>A0ABR8TTC7</accession>
<evidence type="ECO:0000313" key="3">
    <source>
        <dbReference type="EMBL" id="MBD7979029.1"/>
    </source>
</evidence>
<comment type="caution">
    <text evidence="3">The sequence shown here is derived from an EMBL/GenBank/DDBJ whole genome shotgun (WGS) entry which is preliminary data.</text>
</comment>